<evidence type="ECO:0000313" key="4">
    <source>
        <dbReference type="Proteomes" id="UP000799779"/>
    </source>
</evidence>
<dbReference type="PANTHER" id="PTHR36182:SF2">
    <property type="entry name" value="LYTIC POLYSACCHARIDE MONOOXYGENASE"/>
    <property type="match status" value="1"/>
</dbReference>
<reference evidence="3" key="1">
    <citation type="journal article" date="2020" name="Stud. Mycol.">
        <title>101 Dothideomycetes genomes: a test case for predicting lifestyles and emergence of pathogens.</title>
        <authorList>
            <person name="Haridas S."/>
            <person name="Albert R."/>
            <person name="Binder M."/>
            <person name="Bloem J."/>
            <person name="Labutti K."/>
            <person name="Salamov A."/>
            <person name="Andreopoulos B."/>
            <person name="Baker S."/>
            <person name="Barry K."/>
            <person name="Bills G."/>
            <person name="Bluhm B."/>
            <person name="Cannon C."/>
            <person name="Castanera R."/>
            <person name="Culley D."/>
            <person name="Daum C."/>
            <person name="Ezra D."/>
            <person name="Gonzalez J."/>
            <person name="Henrissat B."/>
            <person name="Kuo A."/>
            <person name="Liang C."/>
            <person name="Lipzen A."/>
            <person name="Lutzoni F."/>
            <person name="Magnuson J."/>
            <person name="Mondo S."/>
            <person name="Nolan M."/>
            <person name="Ohm R."/>
            <person name="Pangilinan J."/>
            <person name="Park H.-J."/>
            <person name="Ramirez L."/>
            <person name="Alfaro M."/>
            <person name="Sun H."/>
            <person name="Tritt A."/>
            <person name="Yoshinaga Y."/>
            <person name="Zwiers L.-H."/>
            <person name="Turgeon B."/>
            <person name="Goodwin S."/>
            <person name="Spatafora J."/>
            <person name="Crous P."/>
            <person name="Grigoriev I."/>
        </authorList>
    </citation>
    <scope>NUCLEOTIDE SEQUENCE</scope>
    <source>
        <strain evidence="3">CBS 123094</strain>
    </source>
</reference>
<dbReference type="PANTHER" id="PTHR36182">
    <property type="entry name" value="PROTEIN, PUTATIVE (AFU_ORTHOLOGUE AFUA_6G10930)-RELATED"/>
    <property type="match status" value="1"/>
</dbReference>
<dbReference type="OrthoDB" id="2342176at2759"/>
<gene>
    <name evidence="3" type="ORF">P154DRAFT_446738</name>
</gene>
<feature type="region of interest" description="Disordered" evidence="1">
    <location>
        <begin position="240"/>
        <end position="259"/>
    </location>
</feature>
<dbReference type="EMBL" id="ML977650">
    <property type="protein sequence ID" value="KAF1994852.1"/>
    <property type="molecule type" value="Genomic_DNA"/>
</dbReference>
<dbReference type="GO" id="GO:0004497">
    <property type="term" value="F:monooxygenase activity"/>
    <property type="evidence" value="ECO:0007669"/>
    <property type="project" value="UniProtKB-KW"/>
</dbReference>
<feature type="compositionally biased region" description="Low complexity" evidence="1">
    <location>
        <begin position="242"/>
        <end position="259"/>
    </location>
</feature>
<proteinExistence type="predicted"/>
<protein>
    <submittedName>
        <fullName evidence="3">Lytic polysaccharide monooxygenase</fullName>
    </submittedName>
</protein>
<feature type="chain" id="PRO_5025359974" evidence="2">
    <location>
        <begin position="19"/>
        <end position="396"/>
    </location>
</feature>
<feature type="compositionally biased region" description="Basic residues" evidence="1">
    <location>
        <begin position="378"/>
        <end position="390"/>
    </location>
</feature>
<keyword evidence="4" id="KW-1185">Reference proteome</keyword>
<dbReference type="Proteomes" id="UP000799779">
    <property type="component" value="Unassembled WGS sequence"/>
</dbReference>
<dbReference type="AlphaFoldDB" id="A0A6A5VYS0"/>
<evidence type="ECO:0000256" key="1">
    <source>
        <dbReference type="SAM" id="MobiDB-lite"/>
    </source>
</evidence>
<organism evidence="3 4">
    <name type="scientific">Amniculicola lignicola CBS 123094</name>
    <dbReference type="NCBI Taxonomy" id="1392246"/>
    <lineage>
        <taxon>Eukaryota</taxon>
        <taxon>Fungi</taxon>
        <taxon>Dikarya</taxon>
        <taxon>Ascomycota</taxon>
        <taxon>Pezizomycotina</taxon>
        <taxon>Dothideomycetes</taxon>
        <taxon>Pleosporomycetidae</taxon>
        <taxon>Pleosporales</taxon>
        <taxon>Amniculicolaceae</taxon>
        <taxon>Amniculicola</taxon>
    </lineage>
</organism>
<dbReference type="Gene3D" id="2.70.50.70">
    <property type="match status" value="1"/>
</dbReference>
<keyword evidence="3" id="KW-0560">Oxidoreductase</keyword>
<accession>A0A6A5VYS0</accession>
<feature type="region of interest" description="Disordered" evidence="1">
    <location>
        <begin position="372"/>
        <end position="396"/>
    </location>
</feature>
<name>A0A6A5VYS0_9PLEO</name>
<evidence type="ECO:0000313" key="3">
    <source>
        <dbReference type="EMBL" id="KAF1994852.1"/>
    </source>
</evidence>
<keyword evidence="3" id="KW-0503">Monooxygenase</keyword>
<feature type="signal peptide" evidence="2">
    <location>
        <begin position="1"/>
        <end position="18"/>
    </location>
</feature>
<evidence type="ECO:0000256" key="2">
    <source>
        <dbReference type="SAM" id="SignalP"/>
    </source>
</evidence>
<keyword evidence="2" id="KW-0732">Signal</keyword>
<sequence>MLFSRSLMAAALAAGVNAHMYLEFPVPYGNSTINSSPLERFGSDYPCKQRPGVYEVTKMNEWNAGETKEVSFIGSAVHGGGSCQFSITTDLEPSKDTQWKVIHSVIGDCPSKETGNLPDNPLGHGADKFPVTIPKDTPPGTYSFAWTWFNNVGNREMYMNCAPIEVGGSGGTGDVAAVLGTFPDMFVANIPNDTCSTVENTDYVFPEPGDSVVTAASLTAGTALVGDCASMTKMGAGAGKLGSPAQASGAPAASGGASSVVATPVPSATGDAGLILAPGASSQAVPSLQAPASSQAAAFSTLVVSQIPEAPAPTGSSPPATGECAHPCTNNGGVVCISETEFGLCNFGCAVSQALAAGMSCVNGSIQKRSINGAAQKRSARRRGRHFHRSHGSEMI</sequence>